<keyword evidence="3" id="KW-1185">Reference proteome</keyword>
<proteinExistence type="predicted"/>
<feature type="region of interest" description="Disordered" evidence="1">
    <location>
        <begin position="181"/>
        <end position="203"/>
    </location>
</feature>
<dbReference type="AlphaFoldDB" id="A0A9P7GAW5"/>
<reference evidence="2" key="2">
    <citation type="submission" date="2021-10" db="EMBL/GenBank/DDBJ databases">
        <title>Phylogenomics reveals ancestral predisposition of the termite-cultivated fungus Termitomyces towards a domesticated lifestyle.</title>
        <authorList>
            <person name="Auxier B."/>
            <person name="Grum-Grzhimaylo A."/>
            <person name="Cardenas M.E."/>
            <person name="Lodge J.D."/>
            <person name="Laessoe T."/>
            <person name="Pedersen O."/>
            <person name="Smith M.E."/>
            <person name="Kuyper T.W."/>
            <person name="Franco-Molano E.A."/>
            <person name="Baroni T.J."/>
            <person name="Aanen D.K."/>
        </authorList>
    </citation>
    <scope>NUCLEOTIDE SEQUENCE</scope>
    <source>
        <strain evidence="2">AP01</strain>
        <tissue evidence="2">Mycelium</tissue>
    </source>
</reference>
<dbReference type="CDD" id="cd20557">
    <property type="entry name" value="CYCLIN_ScPCL1-like"/>
    <property type="match status" value="1"/>
</dbReference>
<evidence type="ECO:0000313" key="2">
    <source>
        <dbReference type="EMBL" id="KAG5646461.1"/>
    </source>
</evidence>
<sequence length="419" mass="46554">MDESRGGSFSRNRIYAFQDSDVPGLPWQARYERLWKESREYVATGPIPRSPTSQMLLSRHARLDDRSVSSLRHWETSTAGYHTNTGVWGGFATWKAKASDIPESLEEIPLEMTRGTYKVPSDHPHDIFTSPAESHPRKGILLNHSNLNPVVVPSRGTKLALPPGVMANGPGCPYHPLPITTPSTSSPTDDCARKKMRPDVPPRDEKLLFPIDEGFNKDSKLSSKSNIDLAADRILEILMGYYPAGRGSESEESIIPTVAFLATWFLARLFPEGLLGASATIRALDAVEILVRSCLLGFTFANKWLDDHSHPHKSWIHFCTLPLSSINLVEKVALQLLDYDISITNCEWRAWLANLAPTTDNFIEAGNGQITATRALEEALHKAEHFGRLGSVSKRREIISSPLSGKLSARLLEGLQTRR</sequence>
<dbReference type="EMBL" id="JABCKV010000021">
    <property type="protein sequence ID" value="KAG5646461.1"/>
    <property type="molecule type" value="Genomic_DNA"/>
</dbReference>
<organism evidence="2 3">
    <name type="scientific">Asterophora parasitica</name>
    <dbReference type="NCBI Taxonomy" id="117018"/>
    <lineage>
        <taxon>Eukaryota</taxon>
        <taxon>Fungi</taxon>
        <taxon>Dikarya</taxon>
        <taxon>Basidiomycota</taxon>
        <taxon>Agaricomycotina</taxon>
        <taxon>Agaricomycetes</taxon>
        <taxon>Agaricomycetidae</taxon>
        <taxon>Agaricales</taxon>
        <taxon>Tricholomatineae</taxon>
        <taxon>Lyophyllaceae</taxon>
        <taxon>Asterophora</taxon>
    </lineage>
</organism>
<comment type="caution">
    <text evidence="2">The sequence shown here is derived from an EMBL/GenBank/DDBJ whole genome shotgun (WGS) entry which is preliminary data.</text>
</comment>
<reference evidence="2" key="1">
    <citation type="submission" date="2020-07" db="EMBL/GenBank/DDBJ databases">
        <authorList>
            <person name="Nieuwenhuis M."/>
            <person name="Van De Peppel L.J.J."/>
        </authorList>
    </citation>
    <scope>NUCLEOTIDE SEQUENCE</scope>
    <source>
        <strain evidence="2">AP01</strain>
        <tissue evidence="2">Mycelium</tissue>
    </source>
</reference>
<feature type="compositionally biased region" description="Basic and acidic residues" evidence="1">
    <location>
        <begin position="190"/>
        <end position="203"/>
    </location>
</feature>
<gene>
    <name evidence="2" type="ORF">DXG03_003511</name>
</gene>
<name>A0A9P7GAW5_9AGAR</name>
<evidence type="ECO:0000313" key="3">
    <source>
        <dbReference type="Proteomes" id="UP000775547"/>
    </source>
</evidence>
<accession>A0A9P7GAW5</accession>
<dbReference type="Proteomes" id="UP000775547">
    <property type="component" value="Unassembled WGS sequence"/>
</dbReference>
<dbReference type="Gene3D" id="1.10.472.10">
    <property type="entry name" value="Cyclin-like"/>
    <property type="match status" value="1"/>
</dbReference>
<protein>
    <submittedName>
        <fullName evidence="2">Uncharacterized protein</fullName>
    </submittedName>
</protein>
<dbReference type="OrthoDB" id="3057497at2759"/>
<evidence type="ECO:0000256" key="1">
    <source>
        <dbReference type="SAM" id="MobiDB-lite"/>
    </source>
</evidence>